<keyword evidence="4" id="KW-0812">Transmembrane</keyword>
<proteinExistence type="predicted"/>
<dbReference type="AlphaFoldDB" id="A0A804K8Z6"/>
<dbReference type="InParanoid" id="A0A804K8Z6"/>
<dbReference type="SUPFAM" id="SSF56059">
    <property type="entry name" value="Glutathione synthetase ATP-binding domain-like"/>
    <property type="match status" value="1"/>
</dbReference>
<dbReference type="EnsemblPlants" id="Ma08_t20890.1">
    <property type="protein sequence ID" value="Ma08_p20890.1"/>
    <property type="gene ID" value="Ma08_g20890"/>
</dbReference>
<dbReference type="Gramene" id="Ma08_t20890.1">
    <property type="protein sequence ID" value="Ma08_p20890.1"/>
    <property type="gene ID" value="Ma08_g20890"/>
</dbReference>
<protein>
    <submittedName>
        <fullName evidence="7">(wild Malaysian banana) hypothetical protein</fullName>
    </submittedName>
</protein>
<evidence type="ECO:0000313" key="7">
    <source>
        <dbReference type="EMBL" id="CAG1832249.1"/>
    </source>
</evidence>
<organism evidence="8 9">
    <name type="scientific">Musa acuminata subsp. malaccensis</name>
    <name type="common">Wild banana</name>
    <name type="synonym">Musa malaccensis</name>
    <dbReference type="NCBI Taxonomy" id="214687"/>
    <lineage>
        <taxon>Eukaryota</taxon>
        <taxon>Viridiplantae</taxon>
        <taxon>Streptophyta</taxon>
        <taxon>Embryophyta</taxon>
        <taxon>Tracheophyta</taxon>
        <taxon>Spermatophyta</taxon>
        <taxon>Magnoliopsida</taxon>
        <taxon>Liliopsida</taxon>
        <taxon>Zingiberales</taxon>
        <taxon>Musaceae</taxon>
        <taxon>Musa</taxon>
    </lineage>
</organism>
<dbReference type="InterPro" id="IPR003135">
    <property type="entry name" value="ATP-grasp_carboxylate-amine"/>
</dbReference>
<dbReference type="PANTHER" id="PTHR11609:SF5">
    <property type="entry name" value="PHOSPHORIBOSYLAMINOIMIDAZOLE CARBOXYLASE"/>
    <property type="match status" value="1"/>
</dbReference>
<dbReference type="GO" id="GO:0005524">
    <property type="term" value="F:ATP binding"/>
    <property type="evidence" value="ECO:0007669"/>
    <property type="project" value="UniProtKB-KW"/>
</dbReference>
<evidence type="ECO:0000259" key="5">
    <source>
        <dbReference type="Pfam" id="PF02222"/>
    </source>
</evidence>
<evidence type="ECO:0000256" key="2">
    <source>
        <dbReference type="ARBA" id="ARBA00022840"/>
    </source>
</evidence>
<dbReference type="InterPro" id="IPR054350">
    <property type="entry name" value="PurT/PurK_preATP-grasp"/>
</dbReference>
<dbReference type="Proteomes" id="UP000012960">
    <property type="component" value="Unplaced"/>
</dbReference>
<keyword evidence="1" id="KW-0547">Nucleotide-binding</keyword>
<dbReference type="FunFam" id="3.30.1490.20:FF:000016">
    <property type="entry name" value="phosphoribosylaminoimidazole carboxylase, chloroplastic"/>
    <property type="match status" value="1"/>
</dbReference>
<dbReference type="EMBL" id="HG996472">
    <property type="protein sequence ID" value="CAG1832249.1"/>
    <property type="molecule type" value="Genomic_DNA"/>
</dbReference>
<keyword evidence="4" id="KW-0472">Membrane</keyword>
<dbReference type="SUPFAM" id="SSF52440">
    <property type="entry name" value="PreATP-grasp domain"/>
    <property type="match status" value="1"/>
</dbReference>
<sequence length="251" mass="27991">MNNTSLLACVKRKKNLFILFFFKLGRIILINRLLFSGCRRHDGLTIRGVPETVVGVLGGGQLGRMLCQAANQIAIKVVTLDPLESCPASGIAYHHVVGSFDDGDTVHEFSKRLCGVLTVEIEHVDAVTLEKLELLGIDCQPKASTIRIIQDKYLQKVNFSQHGIPLPDFMEKAGELFGYPLMIKSKRLAYDGRGNAVAHTKEELPSVVTALGGFNHGLYVERWMPFVKVEVYYFLSDIEVYYNLLTADICN</sequence>
<evidence type="ECO:0000259" key="6">
    <source>
        <dbReference type="Pfam" id="PF22660"/>
    </source>
</evidence>
<evidence type="ECO:0000313" key="9">
    <source>
        <dbReference type="Proteomes" id="UP000012960"/>
    </source>
</evidence>
<keyword evidence="2" id="KW-0067">ATP-binding</keyword>
<feature type="transmembrane region" description="Helical" evidence="4">
    <location>
        <begin position="16"/>
        <end position="35"/>
    </location>
</feature>
<dbReference type="OMA" id="RICFIVK"/>
<reference evidence="7" key="1">
    <citation type="submission" date="2021-03" db="EMBL/GenBank/DDBJ databases">
        <authorList>
            <consortium name="Genoscope - CEA"/>
            <person name="William W."/>
        </authorList>
    </citation>
    <scope>NUCLEOTIDE SEQUENCE</scope>
    <source>
        <strain evidence="7">Doubled-haploid Pahang</strain>
    </source>
</reference>
<reference evidence="8" key="2">
    <citation type="submission" date="2021-05" db="UniProtKB">
        <authorList>
            <consortium name="EnsemblPlants"/>
        </authorList>
    </citation>
    <scope>IDENTIFICATION</scope>
    <source>
        <strain evidence="8">subsp. malaccensis</strain>
    </source>
</reference>
<dbReference type="Pfam" id="PF02222">
    <property type="entry name" value="ATP-grasp"/>
    <property type="match status" value="1"/>
</dbReference>
<evidence type="ECO:0000256" key="1">
    <source>
        <dbReference type="ARBA" id="ARBA00022741"/>
    </source>
</evidence>
<dbReference type="PANTHER" id="PTHR11609">
    <property type="entry name" value="PURINE BIOSYNTHESIS PROTEIN 6/7, PUR6/7"/>
    <property type="match status" value="1"/>
</dbReference>
<dbReference type="InterPro" id="IPR013815">
    <property type="entry name" value="ATP_grasp_subdomain_1"/>
</dbReference>
<feature type="domain" description="ATP-grasp fold ATP-dependent carboxylate-amine ligase-type" evidence="5">
    <location>
        <begin position="169"/>
        <end position="227"/>
    </location>
</feature>
<dbReference type="Pfam" id="PF22660">
    <property type="entry name" value="RS_preATP-grasp-like"/>
    <property type="match status" value="1"/>
</dbReference>
<evidence type="ECO:0000256" key="3">
    <source>
        <dbReference type="ARBA" id="ARBA00025704"/>
    </source>
</evidence>
<comment type="pathway">
    <text evidence="3">Purine metabolism.</text>
</comment>
<keyword evidence="4" id="KW-1133">Transmembrane helix</keyword>
<dbReference type="Gene3D" id="3.30.1490.20">
    <property type="entry name" value="ATP-grasp fold, A domain"/>
    <property type="match status" value="1"/>
</dbReference>
<keyword evidence="9" id="KW-1185">Reference proteome</keyword>
<evidence type="ECO:0000256" key="4">
    <source>
        <dbReference type="SAM" id="Phobius"/>
    </source>
</evidence>
<accession>A0A804K8Z6</accession>
<gene>
    <name evidence="7" type="ORF">GSMUA_81690.1</name>
</gene>
<evidence type="ECO:0000313" key="8">
    <source>
        <dbReference type="EnsemblPlants" id="Ma08_p20890.1"/>
    </source>
</evidence>
<name>A0A804K8Z6_MUSAM</name>
<feature type="domain" description="PurT/PurK-like preATP-grasp" evidence="6">
    <location>
        <begin position="53"/>
        <end position="150"/>
    </location>
</feature>
<dbReference type="Gene3D" id="3.40.50.20">
    <property type="match status" value="1"/>
</dbReference>
<dbReference type="InterPro" id="IPR016185">
    <property type="entry name" value="PreATP-grasp_dom_sf"/>
</dbReference>